<gene>
    <name evidence="2" type="primary">LOC100374899</name>
</gene>
<organism evidence="1 2">
    <name type="scientific">Saccoglossus kowalevskii</name>
    <name type="common">Acorn worm</name>
    <dbReference type="NCBI Taxonomy" id="10224"/>
    <lineage>
        <taxon>Eukaryota</taxon>
        <taxon>Metazoa</taxon>
        <taxon>Hemichordata</taxon>
        <taxon>Enteropneusta</taxon>
        <taxon>Harrimaniidae</taxon>
        <taxon>Saccoglossus</taxon>
    </lineage>
</organism>
<dbReference type="Proteomes" id="UP000694865">
    <property type="component" value="Unplaced"/>
</dbReference>
<protein>
    <submittedName>
        <fullName evidence="2">Carbohydrate sulfotransferase 1-like</fullName>
    </submittedName>
</protein>
<dbReference type="RefSeq" id="XP_002741773.1">
    <property type="nucleotide sequence ID" value="XM_002741727.1"/>
</dbReference>
<dbReference type="InterPro" id="IPR027417">
    <property type="entry name" value="P-loop_NTPase"/>
</dbReference>
<accession>A0ABM0H102</accession>
<name>A0ABM0H102_SACKO</name>
<proteinExistence type="predicted"/>
<evidence type="ECO:0000313" key="1">
    <source>
        <dbReference type="Proteomes" id="UP000694865"/>
    </source>
</evidence>
<sequence length="342" mass="40461">MYSNNIYLFLRNERHDGTLAVDKYANLGMLKLKRINVLVMASFRSGSTFISEIFIRNPLAFYIFEPGYVLHDKKCLLPMSKYTMSSQRINMLYDIYSCNFTTPTTNCYEYVNIEQFQAHWIINERYQQKTKYIDMTHVTEFCMNHPITAIKTIRVDRLSELVPLIKDPQIQLKVLHLIRDPRGKFSSMENIRKQNSVNQLIQKLDDYCSRWVENMAIGRTMGEWLLGNYRAIRYEDFAENPINKSRKLYKFLGLDLPATVIDWLNNNTKINKGNNPYSTSRDSIKTAHAWKYRLPFNIARQIETLDSCRDLMNFAGYTLSKDEHEFQNKSVSYLKSRLDWFM</sequence>
<dbReference type="GeneID" id="100374899"/>
<dbReference type="Pfam" id="PF13469">
    <property type="entry name" value="Sulfotransfer_3"/>
    <property type="match status" value="1"/>
</dbReference>
<evidence type="ECO:0000313" key="2">
    <source>
        <dbReference type="RefSeq" id="XP_002741773.1"/>
    </source>
</evidence>
<dbReference type="PANTHER" id="PTHR10704">
    <property type="entry name" value="CARBOHYDRATE SULFOTRANSFERASE"/>
    <property type="match status" value="1"/>
</dbReference>
<reference evidence="2" key="1">
    <citation type="submission" date="2025-08" db="UniProtKB">
        <authorList>
            <consortium name="RefSeq"/>
        </authorList>
    </citation>
    <scope>IDENTIFICATION</scope>
    <source>
        <tissue evidence="2">Testes</tissue>
    </source>
</reference>
<dbReference type="InterPro" id="IPR051135">
    <property type="entry name" value="Gal/GlcNAc/GalNAc_ST"/>
</dbReference>
<dbReference type="Gene3D" id="3.40.50.300">
    <property type="entry name" value="P-loop containing nucleotide triphosphate hydrolases"/>
    <property type="match status" value="1"/>
</dbReference>
<dbReference type="PANTHER" id="PTHR10704:SF71">
    <property type="entry name" value="CARBOHYDRATE SULFOTRANSFERASE 1-LIKE"/>
    <property type="match status" value="1"/>
</dbReference>
<dbReference type="SUPFAM" id="SSF52540">
    <property type="entry name" value="P-loop containing nucleoside triphosphate hydrolases"/>
    <property type="match status" value="1"/>
</dbReference>
<keyword evidence="1" id="KW-1185">Reference proteome</keyword>